<organism evidence="1 2">
    <name type="scientific">Chitinophaga arvensicola</name>
    <dbReference type="NCBI Taxonomy" id="29529"/>
    <lineage>
        <taxon>Bacteria</taxon>
        <taxon>Pseudomonadati</taxon>
        <taxon>Bacteroidota</taxon>
        <taxon>Chitinophagia</taxon>
        <taxon>Chitinophagales</taxon>
        <taxon>Chitinophagaceae</taxon>
        <taxon>Chitinophaga</taxon>
    </lineage>
</organism>
<protein>
    <submittedName>
        <fullName evidence="1">Uncharacterized protein</fullName>
    </submittedName>
</protein>
<reference evidence="2" key="1">
    <citation type="submission" date="2016-10" db="EMBL/GenBank/DDBJ databases">
        <authorList>
            <person name="Varghese N."/>
            <person name="Submissions S."/>
        </authorList>
    </citation>
    <scope>NUCLEOTIDE SEQUENCE [LARGE SCALE GENOMIC DNA]</scope>
    <source>
        <strain evidence="2">DSM 3695</strain>
    </source>
</reference>
<name>A0A1I0RID2_9BACT</name>
<gene>
    <name evidence="1" type="ORF">SAMN04488122_2879</name>
</gene>
<sequence>MQLQPFSYFQVMKTSYLLLALGAAIFTSCHQQGQQQTAVVTDSLPVEREKTSHCYEKVMGRDTIQLRLTMHDSVATGTLVYNFFEKDKNKGTFNGIISKGIVRGKYVFYSEGIESARPVIFKISDHEAFEALPDSIDHQGLPVFSTQNEALKFDTMPLVEGACQ</sequence>
<evidence type="ECO:0000313" key="2">
    <source>
        <dbReference type="Proteomes" id="UP000199310"/>
    </source>
</evidence>
<dbReference type="EMBL" id="FOJG01000001">
    <property type="protein sequence ID" value="SEW40686.1"/>
    <property type="molecule type" value="Genomic_DNA"/>
</dbReference>
<keyword evidence="2" id="KW-1185">Reference proteome</keyword>
<evidence type="ECO:0000313" key="1">
    <source>
        <dbReference type="EMBL" id="SEW40686.1"/>
    </source>
</evidence>
<accession>A0A1I0RID2</accession>
<dbReference type="STRING" id="29529.SAMN04488122_2879"/>
<dbReference type="AlphaFoldDB" id="A0A1I0RID2"/>
<proteinExistence type="predicted"/>
<dbReference type="Proteomes" id="UP000199310">
    <property type="component" value="Unassembled WGS sequence"/>
</dbReference>